<sequence length="431" mass="46985">MCTPKFRVAICGGGIGGLCLAVALSRHAHVQVDVYEGAGRFKEIGAGVMIWARTWRILELLGLASHFAKVTDTPPDPAVAPGFDYRRSDRPDGFEWNFIAMPCKLVDGCIRFHRAHFLDVFVDQLPAGIAQFGKRLVSYEKREGGEIGLAFADGTSAVCDLLVGCDGIKSVVRAQMLRTKAAEDVQPSLLELIEPRWTGTIAYRGLIPSTDLPSVDGVTHRTLGSPMMYCGEDKHIVAYSISQGHVVNFVAFASEPEKEDTEYGAEWVTDCTKDEVLECFANWEPEAKQLLERVDNPTKWGIHHLQPLPFFVAGRVVLMGDAAHGMSPHLGAGAGQAIEDAYVLASVLAAATPSSLDAALEAYQQTRLPVANHVLRASYESGKMYEFNSPFAEEYSTLGPAIKRQWAFLTESTPEGEAEKAVGILRSQQGQ</sequence>
<dbReference type="InterPro" id="IPR002938">
    <property type="entry name" value="FAD-bd"/>
</dbReference>
<dbReference type="SUPFAM" id="SSF51905">
    <property type="entry name" value="FAD/NAD(P)-binding domain"/>
    <property type="match status" value="1"/>
</dbReference>
<name>A0AAD7GNJ6_MYCRO</name>
<keyword evidence="6" id="KW-1185">Reference proteome</keyword>
<keyword evidence="2" id="KW-0274">FAD</keyword>
<dbReference type="Proteomes" id="UP001221757">
    <property type="component" value="Unassembled WGS sequence"/>
</dbReference>
<evidence type="ECO:0000313" key="5">
    <source>
        <dbReference type="EMBL" id="KAJ7702981.1"/>
    </source>
</evidence>
<evidence type="ECO:0000256" key="2">
    <source>
        <dbReference type="ARBA" id="ARBA00022827"/>
    </source>
</evidence>
<dbReference type="InterPro" id="IPR051104">
    <property type="entry name" value="FAD_monoxygenase"/>
</dbReference>
<dbReference type="GO" id="GO:0016491">
    <property type="term" value="F:oxidoreductase activity"/>
    <property type="evidence" value="ECO:0007669"/>
    <property type="project" value="UniProtKB-KW"/>
</dbReference>
<keyword evidence="1" id="KW-0285">Flavoprotein</keyword>
<proteinExistence type="predicted"/>
<dbReference type="EMBL" id="JARKIE010000013">
    <property type="protein sequence ID" value="KAJ7702981.1"/>
    <property type="molecule type" value="Genomic_DNA"/>
</dbReference>
<feature type="domain" description="FAD-binding" evidence="4">
    <location>
        <begin position="7"/>
        <end position="176"/>
    </location>
</feature>
<evidence type="ECO:0000259" key="4">
    <source>
        <dbReference type="Pfam" id="PF01494"/>
    </source>
</evidence>
<evidence type="ECO:0000256" key="1">
    <source>
        <dbReference type="ARBA" id="ARBA00022630"/>
    </source>
</evidence>
<dbReference type="AlphaFoldDB" id="A0AAD7GNJ6"/>
<reference evidence="5" key="1">
    <citation type="submission" date="2023-03" db="EMBL/GenBank/DDBJ databases">
        <title>Massive genome expansion in bonnet fungi (Mycena s.s.) driven by repeated elements and novel gene families across ecological guilds.</title>
        <authorList>
            <consortium name="Lawrence Berkeley National Laboratory"/>
            <person name="Harder C.B."/>
            <person name="Miyauchi S."/>
            <person name="Viragh M."/>
            <person name="Kuo A."/>
            <person name="Thoen E."/>
            <person name="Andreopoulos B."/>
            <person name="Lu D."/>
            <person name="Skrede I."/>
            <person name="Drula E."/>
            <person name="Henrissat B."/>
            <person name="Morin E."/>
            <person name="Kohler A."/>
            <person name="Barry K."/>
            <person name="LaButti K."/>
            <person name="Morin E."/>
            <person name="Salamov A."/>
            <person name="Lipzen A."/>
            <person name="Mereny Z."/>
            <person name="Hegedus B."/>
            <person name="Baldrian P."/>
            <person name="Stursova M."/>
            <person name="Weitz H."/>
            <person name="Taylor A."/>
            <person name="Grigoriev I.V."/>
            <person name="Nagy L.G."/>
            <person name="Martin F."/>
            <person name="Kauserud H."/>
        </authorList>
    </citation>
    <scope>NUCLEOTIDE SEQUENCE</scope>
    <source>
        <strain evidence="5">CBHHK067</strain>
    </source>
</reference>
<dbReference type="Gene3D" id="3.50.50.60">
    <property type="entry name" value="FAD/NAD(P)-binding domain"/>
    <property type="match status" value="1"/>
</dbReference>
<comment type="caution">
    <text evidence="5">The sequence shown here is derived from an EMBL/GenBank/DDBJ whole genome shotgun (WGS) entry which is preliminary data.</text>
</comment>
<dbReference type="PRINTS" id="PR00420">
    <property type="entry name" value="RNGMNOXGNASE"/>
</dbReference>
<feature type="domain" description="FAD-binding" evidence="4">
    <location>
        <begin position="268"/>
        <end position="377"/>
    </location>
</feature>
<accession>A0AAD7GNJ6</accession>
<dbReference type="SUPFAM" id="SSF54373">
    <property type="entry name" value="FAD-linked reductases, C-terminal domain"/>
    <property type="match status" value="1"/>
</dbReference>
<gene>
    <name evidence="5" type="ORF">B0H17DRAFT_922265</name>
</gene>
<dbReference type="GO" id="GO:0044550">
    <property type="term" value="P:secondary metabolite biosynthetic process"/>
    <property type="evidence" value="ECO:0007669"/>
    <property type="project" value="TreeGrafter"/>
</dbReference>
<dbReference type="PANTHER" id="PTHR46720:SF3">
    <property type="entry name" value="FAD-BINDING DOMAIN-CONTAINING PROTEIN-RELATED"/>
    <property type="match status" value="1"/>
</dbReference>
<keyword evidence="3" id="KW-0560">Oxidoreductase</keyword>
<dbReference type="GO" id="GO:0071949">
    <property type="term" value="F:FAD binding"/>
    <property type="evidence" value="ECO:0007669"/>
    <property type="project" value="InterPro"/>
</dbReference>
<organism evidence="5 6">
    <name type="scientific">Mycena rosella</name>
    <name type="common">Pink bonnet</name>
    <name type="synonym">Agaricus rosellus</name>
    <dbReference type="NCBI Taxonomy" id="1033263"/>
    <lineage>
        <taxon>Eukaryota</taxon>
        <taxon>Fungi</taxon>
        <taxon>Dikarya</taxon>
        <taxon>Basidiomycota</taxon>
        <taxon>Agaricomycotina</taxon>
        <taxon>Agaricomycetes</taxon>
        <taxon>Agaricomycetidae</taxon>
        <taxon>Agaricales</taxon>
        <taxon>Marasmiineae</taxon>
        <taxon>Mycenaceae</taxon>
        <taxon>Mycena</taxon>
    </lineage>
</organism>
<evidence type="ECO:0000313" key="6">
    <source>
        <dbReference type="Proteomes" id="UP001221757"/>
    </source>
</evidence>
<dbReference type="Pfam" id="PF01494">
    <property type="entry name" value="FAD_binding_3"/>
    <property type="match status" value="2"/>
</dbReference>
<evidence type="ECO:0000256" key="3">
    <source>
        <dbReference type="ARBA" id="ARBA00023002"/>
    </source>
</evidence>
<dbReference type="InterPro" id="IPR036188">
    <property type="entry name" value="FAD/NAD-bd_sf"/>
</dbReference>
<dbReference type="PANTHER" id="PTHR46720">
    <property type="entry name" value="HYDROXYLASE, PUTATIVE (AFU_ORTHOLOGUE AFUA_3G01460)-RELATED"/>
    <property type="match status" value="1"/>
</dbReference>
<protein>
    <submittedName>
        <fullName evidence="5">FAD/NAD-P-binding domain-containing protein</fullName>
    </submittedName>
</protein>